<dbReference type="STRING" id="1325130.HFN_2283"/>
<dbReference type="InterPro" id="IPR033247">
    <property type="entry name" value="Transketolase_fam"/>
</dbReference>
<dbReference type="OrthoDB" id="5322086at2"/>
<keyword evidence="9" id="KW-1185">Reference proteome</keyword>
<dbReference type="eggNOG" id="COG0021">
    <property type="taxonomic scope" value="Bacteria"/>
</dbReference>
<evidence type="ECO:0000259" key="6">
    <source>
        <dbReference type="Pfam" id="PF00456"/>
    </source>
</evidence>
<keyword evidence="5" id="KW-0812">Transmembrane</keyword>
<dbReference type="PROSITE" id="PS00801">
    <property type="entry name" value="TRANSKETOLASE_1"/>
    <property type="match status" value="1"/>
</dbReference>
<feature type="domain" description="Sulfatase N-terminal" evidence="7">
    <location>
        <begin position="321"/>
        <end position="612"/>
    </location>
</feature>
<dbReference type="EMBL" id="BASD01000005">
    <property type="protein sequence ID" value="GAD18355.1"/>
    <property type="molecule type" value="Genomic_DNA"/>
</dbReference>
<dbReference type="SUPFAM" id="SSF53649">
    <property type="entry name" value="Alkaline phosphatase-like"/>
    <property type="match status" value="1"/>
</dbReference>
<dbReference type="Pfam" id="PF00456">
    <property type="entry name" value="Transketolase_N"/>
    <property type="match status" value="1"/>
</dbReference>
<evidence type="ECO:0000259" key="7">
    <source>
        <dbReference type="Pfam" id="PF00884"/>
    </source>
</evidence>
<keyword evidence="2 8" id="KW-0808">Transferase</keyword>
<accession>T1CWU4</accession>
<dbReference type="PANTHER" id="PTHR43522:SF2">
    <property type="entry name" value="TRANSKETOLASE 1-RELATED"/>
    <property type="match status" value="1"/>
</dbReference>
<organism evidence="8 9">
    <name type="scientific">Helicobacter fennelliae MRY12-0050</name>
    <dbReference type="NCBI Taxonomy" id="1325130"/>
    <lineage>
        <taxon>Bacteria</taxon>
        <taxon>Pseudomonadati</taxon>
        <taxon>Campylobacterota</taxon>
        <taxon>Epsilonproteobacteria</taxon>
        <taxon>Campylobacterales</taxon>
        <taxon>Helicobacteraceae</taxon>
        <taxon>Helicobacter</taxon>
    </lineage>
</organism>
<dbReference type="CDD" id="cd02012">
    <property type="entry name" value="TPP_TK"/>
    <property type="match status" value="1"/>
</dbReference>
<feature type="transmembrane region" description="Helical" evidence="5">
    <location>
        <begin position="266"/>
        <end position="284"/>
    </location>
</feature>
<reference evidence="8 9" key="1">
    <citation type="journal article" date="2013" name="Genome Announc.">
        <title>Draft Genome Sequence of Helicobacter fennelliae Strain MRY12-0050, Isolated from a Bacteremia Patient.</title>
        <authorList>
            <person name="Rimbara E."/>
            <person name="Matsui M."/>
            <person name="Mori S."/>
            <person name="Suzuki S."/>
            <person name="Suzuki M."/>
            <person name="Kim H."/>
            <person name="Sekizuka T."/>
            <person name="Kuroda M."/>
            <person name="Shibayama K."/>
        </authorList>
    </citation>
    <scope>NUCLEOTIDE SEQUENCE [LARGE SCALE GENOMIC DNA]</scope>
    <source>
        <strain evidence="8 9">MRY12-0050</strain>
    </source>
</reference>
<evidence type="ECO:0000256" key="2">
    <source>
        <dbReference type="ARBA" id="ARBA00022679"/>
    </source>
</evidence>
<gene>
    <name evidence="8" type="ORF">HFN_2283</name>
</gene>
<evidence type="ECO:0000256" key="1">
    <source>
        <dbReference type="ARBA" id="ARBA00001964"/>
    </source>
</evidence>
<keyword evidence="4" id="KW-0786">Thiamine pyrophosphate</keyword>
<dbReference type="GO" id="GO:0046872">
    <property type="term" value="F:metal ion binding"/>
    <property type="evidence" value="ECO:0007669"/>
    <property type="project" value="UniProtKB-KW"/>
</dbReference>
<evidence type="ECO:0000256" key="3">
    <source>
        <dbReference type="ARBA" id="ARBA00022723"/>
    </source>
</evidence>
<keyword evidence="5" id="KW-1133">Transmembrane helix</keyword>
<proteinExistence type="predicted"/>
<dbReference type="SUPFAM" id="SSF52518">
    <property type="entry name" value="Thiamin diphosphate-binding fold (THDP-binding)"/>
    <property type="match status" value="1"/>
</dbReference>
<dbReference type="Gene3D" id="3.40.50.970">
    <property type="match status" value="1"/>
</dbReference>
<dbReference type="InterPro" id="IPR029061">
    <property type="entry name" value="THDP-binding"/>
</dbReference>
<evidence type="ECO:0000256" key="5">
    <source>
        <dbReference type="SAM" id="Phobius"/>
    </source>
</evidence>
<keyword evidence="3" id="KW-0479">Metal-binding</keyword>
<comment type="caution">
    <text evidence="8">The sequence shown here is derived from an EMBL/GenBank/DDBJ whole genome shotgun (WGS) entry which is preliminary data.</text>
</comment>
<dbReference type="GO" id="GO:0006098">
    <property type="term" value="P:pentose-phosphate shunt"/>
    <property type="evidence" value="ECO:0007669"/>
    <property type="project" value="TreeGrafter"/>
</dbReference>
<comment type="cofactor">
    <cofactor evidence="1">
        <name>thiamine diphosphate</name>
        <dbReference type="ChEBI" id="CHEBI:58937"/>
    </cofactor>
</comment>
<dbReference type="InterPro" id="IPR000917">
    <property type="entry name" value="Sulfatase_N"/>
</dbReference>
<dbReference type="InterPro" id="IPR005474">
    <property type="entry name" value="Transketolase_N"/>
</dbReference>
<evidence type="ECO:0000256" key="4">
    <source>
        <dbReference type="ARBA" id="ARBA00023052"/>
    </source>
</evidence>
<sequence length="727" mass="81849">MHSITTQDISNLEKMATTLRFLCADIVQEANSGHPGTPMGLAEFATTLSYHINLNPKNPKWLNRDRLVFSGGHASALLYSLLHLWGFDLSLDDLKSFRTLHSKTPGHPESSLTQGVEITTGPLGQGIANAVGFAMAAKYAQNLLSKSVISHKVYCFCGDGDLQEGISYEAASLAGKYKLSDLIIIYDSNSITIEGELIGLVYTFILDYNVVTGEAYSQMDNFVFKNPHNLSNPYAKYVDLGIGIGACILALFLLRFAGFWDKALKIISATLALVWLFSLFTIYAENKKLLASKQEIKLNANLDELLPSFMHDLGAFSKDKQNVLVLLFDGFTGSHLKVILEQFPEFKNNLQGFTYYPNTLSLDGHTSRTAHTILTGHNLSAYAQKDKSMQQYSETITNALINSFSQFASKGFEVQSYGMPYISSNDLDTPYITIIEANQDFLPYYEKIHNIQEQIQNLRAQNRPIGEMASIGLFYFAPYSLRTRIYKDFEFGNYSWLFGARVQIGSFINGISAASALSTIVRNLNTDAKNKTFKYIHTNHTHYPFALDSTTCTPKMHAPSQLPQEYNPFIANKGHYDNEICAMKEAFILIDFLKKNKIYDNTMLVLISDHSYNDIIDHKQAYKPSIGNNPNPLLLIKDFNSNAPLKVDSRLMSNADVYGILCDELKACNKVNILKNYPESRELIHTLNVHWTEQAKNASYLIFEKIWRVKDNVLDPNAFKEINKEQQ</sequence>
<keyword evidence="5" id="KW-0472">Membrane</keyword>
<dbReference type="Pfam" id="PF00884">
    <property type="entry name" value="Sulfatase"/>
    <property type="match status" value="1"/>
</dbReference>
<dbReference type="GO" id="GO:0004802">
    <property type="term" value="F:transketolase activity"/>
    <property type="evidence" value="ECO:0007669"/>
    <property type="project" value="UniProtKB-EC"/>
</dbReference>
<feature type="transmembrane region" description="Helical" evidence="5">
    <location>
        <begin position="67"/>
        <end position="87"/>
    </location>
</feature>
<evidence type="ECO:0000313" key="8">
    <source>
        <dbReference type="EMBL" id="GAD18355.1"/>
    </source>
</evidence>
<dbReference type="PANTHER" id="PTHR43522">
    <property type="entry name" value="TRANSKETOLASE"/>
    <property type="match status" value="1"/>
</dbReference>
<dbReference type="Proteomes" id="UP000018143">
    <property type="component" value="Unassembled WGS sequence"/>
</dbReference>
<feature type="transmembrane region" description="Helical" evidence="5">
    <location>
        <begin position="234"/>
        <end position="254"/>
    </location>
</feature>
<feature type="domain" description="Transketolase N-terminal" evidence="6">
    <location>
        <begin position="14"/>
        <end position="197"/>
    </location>
</feature>
<dbReference type="AlphaFoldDB" id="T1CWU4"/>
<name>T1CWU4_9HELI</name>
<protein>
    <submittedName>
        <fullName evidence="8">Transketolase</fullName>
        <ecNumber evidence="8">2.2.1.1</ecNumber>
    </submittedName>
</protein>
<dbReference type="Gene3D" id="3.40.720.10">
    <property type="entry name" value="Alkaline Phosphatase, subunit A"/>
    <property type="match status" value="1"/>
</dbReference>
<dbReference type="GO" id="GO:0005829">
    <property type="term" value="C:cytosol"/>
    <property type="evidence" value="ECO:0007669"/>
    <property type="project" value="TreeGrafter"/>
</dbReference>
<dbReference type="EC" id="2.2.1.1" evidence="8"/>
<dbReference type="InterPro" id="IPR017850">
    <property type="entry name" value="Alkaline_phosphatase_core_sf"/>
</dbReference>
<dbReference type="InterPro" id="IPR049557">
    <property type="entry name" value="Transketolase_CS"/>
</dbReference>
<evidence type="ECO:0000313" key="9">
    <source>
        <dbReference type="Proteomes" id="UP000018143"/>
    </source>
</evidence>